<feature type="transmembrane region" description="Helical" evidence="10">
    <location>
        <begin position="7"/>
        <end position="30"/>
    </location>
</feature>
<comment type="similarity">
    <text evidence="2">Belongs to the glycosyltransferase 32 family.</text>
</comment>
<keyword evidence="3" id="KW-0808">Transferase</keyword>
<evidence type="ECO:0000256" key="7">
    <source>
        <dbReference type="ARBA" id="ARBA00052145"/>
    </source>
</evidence>
<comment type="catalytic activity">
    <reaction evidence="7">
        <text>a 1D-myo-inositol-1-phospho-N-[(R)-2-hydroxy-very-long-chain fatty acyl]-(R)-4-hydroxysphingoid base + GDP-alpha-D-mannose = an alpha-D-mannosyl-(1&lt;-&gt;6)-1D-myo-inositol-1-phospho-N-[(R)-2-hydroxy-very-long-chain fatty acyl]-(R)-4-hydroxysphingoid base + GDP + H(+)</text>
        <dbReference type="Rhea" id="RHEA:64596"/>
        <dbReference type="ChEBI" id="CHEBI:15378"/>
        <dbReference type="ChEBI" id="CHEBI:57527"/>
        <dbReference type="ChEBI" id="CHEBI:58189"/>
        <dbReference type="ChEBI" id="CHEBI:155885"/>
        <dbReference type="ChEBI" id="CHEBI:155926"/>
        <dbReference type="EC" id="2.4.1.370"/>
    </reaction>
    <physiologicalReaction direction="left-to-right" evidence="7">
        <dbReference type="Rhea" id="RHEA:64597"/>
    </physiologicalReaction>
</comment>
<comment type="caution">
    <text evidence="11">The sequence shown here is derived from an EMBL/GenBank/DDBJ whole genome shotgun (WGS) entry which is preliminary data.</text>
</comment>
<proteinExistence type="inferred from homology"/>
<sequence length="455" mass="52384">MKKELKIIIWAHVALVVYLLYLCFDLLTLIPDDMFSDALLDVEINPSPNSPKLNKPAIIPKIIHQTYKTNDVPEIWKQGQQACINLHSDYQYILWTDEMAREFISKEFNWFLETWDNYKYPIQRADAIRYFVLYHFGGIYIDLDDGCKRKLDPLLTVPAFVRKTIPTGVSNDVMGSVPNHPFFLKVIQNLEKYQRNWFVPYLTIMISTGPLFLSLIWKQYKRWGVPEAGKVRIMMPEHYKGNRYSYFAIASGSSWHMGDANFIKGLGDHLVLAVIGGFLLAIVILAAEYLFYCWVTSNSFKKMINKIISIMWSIFMGFLRFLHLDKFLTKDSLSTCNSSIGGGHDYNELLPTHKDDKQSNLSSMFSILGHQAKIKRRTRKDSNLPIEIDLLDKLSDETVVIEDNNNNTNKSTDSLLSPINDINEQLHSTPPSSPSHITQPLLDSETINRMNDEIV</sequence>
<dbReference type="GO" id="GO:0031501">
    <property type="term" value="C:mannosyltransferase complex"/>
    <property type="evidence" value="ECO:0007669"/>
    <property type="project" value="UniProtKB-ARBA"/>
</dbReference>
<evidence type="ECO:0000256" key="1">
    <source>
        <dbReference type="ARBA" id="ARBA00004141"/>
    </source>
</evidence>
<accession>A0A367XNZ7</accession>
<evidence type="ECO:0000256" key="9">
    <source>
        <dbReference type="SAM" id="MobiDB-lite"/>
    </source>
</evidence>
<evidence type="ECO:0000256" key="8">
    <source>
        <dbReference type="ARBA" id="ARBA00066893"/>
    </source>
</evidence>
<dbReference type="GO" id="GO:0051999">
    <property type="term" value="P:mannosyl-inositol phosphorylceramide biosynthetic process"/>
    <property type="evidence" value="ECO:0007669"/>
    <property type="project" value="TreeGrafter"/>
</dbReference>
<dbReference type="Pfam" id="PF04488">
    <property type="entry name" value="Gly_transf_sug"/>
    <property type="match status" value="1"/>
</dbReference>
<keyword evidence="4 10" id="KW-0812">Transmembrane</keyword>
<dbReference type="PANTHER" id="PTHR32385">
    <property type="entry name" value="MANNOSYL PHOSPHORYLINOSITOL CERAMIDE SYNTHASE"/>
    <property type="match status" value="1"/>
</dbReference>
<feature type="transmembrane region" description="Helical" evidence="10">
    <location>
        <begin position="270"/>
        <end position="291"/>
    </location>
</feature>
<dbReference type="PANTHER" id="PTHR32385:SF20">
    <property type="entry name" value="MANNOSYL PHOSPHORYLINOSITOL CERAMIDE SYNTHASE CSH1-RELATED"/>
    <property type="match status" value="1"/>
</dbReference>
<dbReference type="EC" id="2.4.1.370" evidence="8"/>
<dbReference type="InterPro" id="IPR007577">
    <property type="entry name" value="GlycoTrfase_DXD_sugar-bd_CS"/>
</dbReference>
<keyword evidence="5 10" id="KW-1133">Transmembrane helix</keyword>
<evidence type="ECO:0000313" key="11">
    <source>
        <dbReference type="EMBL" id="RCK54492.1"/>
    </source>
</evidence>
<dbReference type="InterPro" id="IPR029044">
    <property type="entry name" value="Nucleotide-diphossugar_trans"/>
</dbReference>
<evidence type="ECO:0000256" key="4">
    <source>
        <dbReference type="ARBA" id="ARBA00022692"/>
    </source>
</evidence>
<protein>
    <recommendedName>
        <fullName evidence="8">inositol phosphorylceramide mannosyltransferase</fullName>
        <ecNumber evidence="8">2.4.1.370</ecNumber>
    </recommendedName>
</protein>
<feature type="region of interest" description="Disordered" evidence="9">
    <location>
        <begin position="422"/>
        <end position="455"/>
    </location>
</feature>
<dbReference type="FunFam" id="3.90.550.20:FF:000001">
    <property type="entry name" value="MIPC synthase subunit (SurA)"/>
    <property type="match status" value="1"/>
</dbReference>
<dbReference type="OrthoDB" id="3647at2759"/>
<feature type="transmembrane region" description="Helical" evidence="10">
    <location>
        <begin position="303"/>
        <end position="322"/>
    </location>
</feature>
<dbReference type="EMBL" id="QLNQ01000030">
    <property type="protein sequence ID" value="RCK54492.1"/>
    <property type="molecule type" value="Genomic_DNA"/>
</dbReference>
<feature type="transmembrane region" description="Helical" evidence="10">
    <location>
        <begin position="198"/>
        <end position="217"/>
    </location>
</feature>
<keyword evidence="6 10" id="KW-0472">Membrane</keyword>
<reference evidence="11 12" key="1">
    <citation type="submission" date="2018-06" db="EMBL/GenBank/DDBJ databases">
        <title>Whole genome sequencing of Candida tropicalis (genome annotated by CSBL at Korea University).</title>
        <authorList>
            <person name="Ahn J."/>
        </authorList>
    </citation>
    <scope>NUCLEOTIDE SEQUENCE [LARGE SCALE GENOMIC DNA]</scope>
    <source>
        <strain evidence="11 12">ATCC 20962</strain>
    </source>
</reference>
<dbReference type="Proteomes" id="UP000253472">
    <property type="component" value="Unassembled WGS sequence"/>
</dbReference>
<dbReference type="GO" id="GO:0006676">
    <property type="term" value="P:mannosyl diphosphorylinositol ceramide metabolic process"/>
    <property type="evidence" value="ECO:0007669"/>
    <property type="project" value="UniProtKB-ARBA"/>
</dbReference>
<dbReference type="InterPro" id="IPR051706">
    <property type="entry name" value="Glycosyltransferase_domain"/>
</dbReference>
<name>A0A367XNZ7_9ASCO</name>
<evidence type="ECO:0000313" key="12">
    <source>
        <dbReference type="Proteomes" id="UP000253472"/>
    </source>
</evidence>
<evidence type="ECO:0000256" key="5">
    <source>
        <dbReference type="ARBA" id="ARBA00022989"/>
    </source>
</evidence>
<dbReference type="SUPFAM" id="SSF53448">
    <property type="entry name" value="Nucleotide-diphospho-sugar transferases"/>
    <property type="match status" value="1"/>
</dbReference>
<evidence type="ECO:0000256" key="6">
    <source>
        <dbReference type="ARBA" id="ARBA00023136"/>
    </source>
</evidence>
<organism evidence="11 12">
    <name type="scientific">Candida viswanathii</name>
    <dbReference type="NCBI Taxonomy" id="5486"/>
    <lineage>
        <taxon>Eukaryota</taxon>
        <taxon>Fungi</taxon>
        <taxon>Dikarya</taxon>
        <taxon>Ascomycota</taxon>
        <taxon>Saccharomycotina</taxon>
        <taxon>Pichiomycetes</taxon>
        <taxon>Debaryomycetaceae</taxon>
        <taxon>Candida/Lodderomyces clade</taxon>
        <taxon>Candida</taxon>
    </lineage>
</organism>
<keyword evidence="12" id="KW-1185">Reference proteome</keyword>
<evidence type="ECO:0000256" key="3">
    <source>
        <dbReference type="ARBA" id="ARBA00022679"/>
    </source>
</evidence>
<dbReference type="STRING" id="5486.A0A367XNZ7"/>
<evidence type="ECO:0000256" key="2">
    <source>
        <dbReference type="ARBA" id="ARBA00009003"/>
    </source>
</evidence>
<gene>
    <name evidence="11" type="primary">SUR1_1</name>
    <name evidence="11" type="ORF">Cantr_04491</name>
</gene>
<dbReference type="AlphaFoldDB" id="A0A367XNZ7"/>
<dbReference type="GO" id="GO:0103064">
    <property type="term" value="F:inositol phosphorylceramide mannosyltransferase activity"/>
    <property type="evidence" value="ECO:0007669"/>
    <property type="project" value="UniProtKB-EC"/>
</dbReference>
<dbReference type="Gene3D" id="3.90.550.20">
    <property type="match status" value="1"/>
</dbReference>
<dbReference type="GO" id="GO:0016020">
    <property type="term" value="C:membrane"/>
    <property type="evidence" value="ECO:0007669"/>
    <property type="project" value="UniProtKB-SubCell"/>
</dbReference>
<evidence type="ECO:0000256" key="10">
    <source>
        <dbReference type="SAM" id="Phobius"/>
    </source>
</evidence>
<comment type="subcellular location">
    <subcellularLocation>
        <location evidence="1">Membrane</location>
        <topology evidence="1">Multi-pass membrane protein</topology>
    </subcellularLocation>
</comment>